<dbReference type="PANTHER" id="PTHR42792">
    <property type="entry name" value="FLAGELLIN"/>
    <property type="match status" value="1"/>
</dbReference>
<evidence type="ECO:0000256" key="4">
    <source>
        <dbReference type="ARBA" id="ARBA00023143"/>
    </source>
</evidence>
<keyword evidence="7" id="KW-1185">Reference proteome</keyword>
<evidence type="ECO:0000259" key="5">
    <source>
        <dbReference type="Pfam" id="PF00669"/>
    </source>
</evidence>
<comment type="caution">
    <text evidence="6">The sequence shown here is derived from an EMBL/GenBank/DDBJ whole genome shotgun (WGS) entry which is preliminary data.</text>
</comment>
<evidence type="ECO:0000256" key="1">
    <source>
        <dbReference type="ARBA" id="ARBA00004365"/>
    </source>
</evidence>
<keyword evidence="6" id="KW-0282">Flagellum</keyword>
<dbReference type="InterPro" id="IPR001492">
    <property type="entry name" value="Flagellin"/>
</dbReference>
<comment type="similarity">
    <text evidence="3">Belongs to the bacterial flagellin family.</text>
</comment>
<evidence type="ECO:0000256" key="2">
    <source>
        <dbReference type="ARBA" id="ARBA00004613"/>
    </source>
</evidence>
<organism evidence="6 7">
    <name type="scientific">Sulfuritortus calidifontis</name>
    <dbReference type="NCBI Taxonomy" id="1914471"/>
    <lineage>
        <taxon>Bacteria</taxon>
        <taxon>Pseudomonadati</taxon>
        <taxon>Pseudomonadota</taxon>
        <taxon>Betaproteobacteria</taxon>
        <taxon>Nitrosomonadales</taxon>
        <taxon>Thiobacillaceae</taxon>
        <taxon>Sulfuritortus</taxon>
    </lineage>
</organism>
<evidence type="ECO:0000313" key="6">
    <source>
        <dbReference type="EMBL" id="TCS71510.1"/>
    </source>
</evidence>
<feature type="domain" description="Flagellin N-terminal" evidence="5">
    <location>
        <begin position="15"/>
        <end position="139"/>
    </location>
</feature>
<dbReference type="GO" id="GO:0009288">
    <property type="term" value="C:bacterial-type flagellum"/>
    <property type="evidence" value="ECO:0007669"/>
    <property type="project" value="UniProtKB-SubCell"/>
</dbReference>
<keyword evidence="6" id="KW-0966">Cell projection</keyword>
<comment type="subcellular location">
    <subcellularLocation>
        <location evidence="1">Bacterial flagellum</location>
    </subcellularLocation>
    <subcellularLocation>
        <location evidence="2">Secreted</location>
    </subcellularLocation>
</comment>
<keyword evidence="6" id="KW-0969">Cilium</keyword>
<keyword evidence="4" id="KW-0975">Bacterial flagellum</keyword>
<proteinExistence type="inferred from homology"/>
<evidence type="ECO:0000256" key="3">
    <source>
        <dbReference type="ARBA" id="ARBA00005709"/>
    </source>
</evidence>
<dbReference type="SUPFAM" id="SSF64518">
    <property type="entry name" value="Phase 1 flagellin"/>
    <property type="match status" value="1"/>
</dbReference>
<name>A0A4R3JXN7_9PROT</name>
<dbReference type="Gene3D" id="1.20.1330.10">
    <property type="entry name" value="f41 fragment of flagellin, N-terminal domain"/>
    <property type="match status" value="1"/>
</dbReference>
<gene>
    <name evidence="6" type="ORF">EDC61_10956</name>
</gene>
<evidence type="ECO:0000313" key="7">
    <source>
        <dbReference type="Proteomes" id="UP000295135"/>
    </source>
</evidence>
<dbReference type="Proteomes" id="UP000295135">
    <property type="component" value="Unassembled WGS sequence"/>
</dbReference>
<dbReference type="PANTHER" id="PTHR42792:SF1">
    <property type="entry name" value="FLAGELLAR HOOK-ASSOCIATED PROTEIN 3"/>
    <property type="match status" value="1"/>
</dbReference>
<accession>A0A4R3JXN7</accession>
<dbReference type="AlphaFoldDB" id="A0A4R3JXN7"/>
<sequence>MRIGSLSFYESSILSMGQQQADIAKINQKIASGKKMLQPSDAPVAASQALRLSDSAAARSQYVENQLKAELALKFESVTVAEIRRALTDARATIVSIVANQDQNLLYQAAGQLKAAFDRLYSLANTQDSDGNYIFAGDNAKVQPYVTVVPTPAAGAAPPPPTPFPASYTQVVKYQGATSGENFIEIEPGHQVQVSDLGPGVFGNIFETLYNLKQMVDVAGSDPETDPNFAGDVGDAFTLSQADVDTALANLDTVLNQVGVVENRIVGAQLDVGTAQKTTKAYLNLDLDVLSNLNQLDQAEAIVELQSRQTALEAAQRAFVRTTGSNLFDYL</sequence>
<dbReference type="GO" id="GO:0005198">
    <property type="term" value="F:structural molecule activity"/>
    <property type="evidence" value="ECO:0007669"/>
    <property type="project" value="InterPro"/>
</dbReference>
<dbReference type="EMBL" id="SLZY01000009">
    <property type="protein sequence ID" value="TCS71510.1"/>
    <property type="molecule type" value="Genomic_DNA"/>
</dbReference>
<dbReference type="GO" id="GO:0005576">
    <property type="term" value="C:extracellular region"/>
    <property type="evidence" value="ECO:0007669"/>
    <property type="project" value="UniProtKB-SubCell"/>
</dbReference>
<protein>
    <submittedName>
        <fullName evidence="6">Flagellar hook-associated protein 3 FlgL</fullName>
    </submittedName>
</protein>
<reference evidence="6 7" key="1">
    <citation type="submission" date="2019-03" db="EMBL/GenBank/DDBJ databases">
        <title>Genomic Encyclopedia of Type Strains, Phase IV (KMG-IV): sequencing the most valuable type-strain genomes for metagenomic binning, comparative biology and taxonomic classification.</title>
        <authorList>
            <person name="Goeker M."/>
        </authorList>
    </citation>
    <scope>NUCLEOTIDE SEQUENCE [LARGE SCALE GENOMIC DNA]</scope>
    <source>
        <strain evidence="6 7">DSM 103923</strain>
    </source>
</reference>
<dbReference type="InterPro" id="IPR001029">
    <property type="entry name" value="Flagellin_N"/>
</dbReference>
<dbReference type="Pfam" id="PF00669">
    <property type="entry name" value="Flagellin_N"/>
    <property type="match status" value="1"/>
</dbReference>